<evidence type="ECO:0000313" key="1">
    <source>
        <dbReference type="EMBL" id="AAZ48568.1"/>
    </source>
</evidence>
<reference evidence="1" key="1">
    <citation type="submission" date="2005-08" db="EMBL/GenBank/DDBJ databases">
        <title>Complete sequence of Dechloromonas aromatica RCB.</title>
        <authorList>
            <person name="Salinero K.K."/>
            <person name="Copeland A."/>
            <person name="Lucas S."/>
            <person name="Lapidus A."/>
            <person name="Barry K."/>
            <person name="Detter J.C."/>
            <person name="Glavina T."/>
            <person name="Hammon N."/>
            <person name="Israni S."/>
            <person name="Pitluck S."/>
            <person name="Di Bartolo G."/>
            <person name="Trong S."/>
            <person name="Schmutz J."/>
            <person name="Larimer F."/>
            <person name="Land M."/>
            <person name="Ivanova N."/>
            <person name="Richardson P."/>
        </authorList>
    </citation>
    <scope>NUCLEOTIDE SEQUENCE</scope>
    <source>
        <strain evidence="1">RCB</strain>
    </source>
</reference>
<dbReference type="KEGG" id="dar:Daro_3840"/>
<dbReference type="EMBL" id="CP000089">
    <property type="protein sequence ID" value="AAZ48568.1"/>
    <property type="molecule type" value="Genomic_DNA"/>
</dbReference>
<name>Q479B3_DECAR</name>
<organism evidence="1">
    <name type="scientific">Dechloromonas aromatica (strain RCB)</name>
    <dbReference type="NCBI Taxonomy" id="159087"/>
    <lineage>
        <taxon>Bacteria</taxon>
        <taxon>Pseudomonadati</taxon>
        <taxon>Pseudomonadota</taxon>
        <taxon>Betaproteobacteria</taxon>
        <taxon>Rhodocyclales</taxon>
        <taxon>Azonexaceae</taxon>
        <taxon>Dechloromonas</taxon>
    </lineage>
</organism>
<accession>Q479B3</accession>
<sequence length="69" mass="7406">MDMKVSAGGNISSLIRGVLPAEAEQVAAQWRLLPWVEVHAAAEIPDAVVYMHPDNAKKLGLARNEVAKA</sequence>
<dbReference type="HOGENOM" id="CLU_2768949_0_0_4"/>
<protein>
    <submittedName>
        <fullName evidence="1">Uncharacterized protein</fullName>
    </submittedName>
</protein>
<gene>
    <name evidence="1" type="ordered locus">Daro_3840</name>
</gene>
<dbReference type="AlphaFoldDB" id="Q479B3"/>
<proteinExistence type="predicted"/>
<dbReference type="STRING" id="159087.Daro_3840"/>